<sequence>MTTATAAAAVTDERTGRRAWTRAEVIALFGRPFMDLVFEAASAHRRHFEPNTIQASTLMNIKTGACSEDCGYCSQSARYDTGLQREKLMSAEEVLQAARAAKENGATRFCMGAAWRSPRERDMPVILEMVSGVKSLGLETCMTLGMLDGEQARVLREAGLDYYNHNLDTSPEFYGQVITTRTYQDRLDTLGHVRDAGMKVCCGGIIGMGESRADRAGLLVELANLPQPPESVPINRLVPVPGTPLAETAPLDAFEFVRTVAVARILMPRSYVRLSAGRETMSEEMQALCFLAGANSIFYGEKLLTCPNREADTDAQLFERLGLRLEANDCHAHYGDEDHSH</sequence>
<dbReference type="GO" id="GO:0005506">
    <property type="term" value="F:iron ion binding"/>
    <property type="evidence" value="ECO:0007669"/>
    <property type="project" value="UniProtKB-UniRule"/>
</dbReference>
<comment type="similarity">
    <text evidence="2 13">Belongs to the radical SAM superfamily. Biotin synthase family.</text>
</comment>
<evidence type="ECO:0000256" key="8">
    <source>
        <dbReference type="ARBA" id="ARBA00022723"/>
    </source>
</evidence>
<dbReference type="SFLD" id="SFLDS00029">
    <property type="entry name" value="Radical_SAM"/>
    <property type="match status" value="1"/>
</dbReference>
<proteinExistence type="inferred from homology"/>
<comment type="cofactor">
    <cofactor evidence="13">
        <name>[2Fe-2S] cluster</name>
        <dbReference type="ChEBI" id="CHEBI:190135"/>
    </cofactor>
    <text evidence="13">Binds 1 [2Fe-2S] cluster. The cluster is coordinated with 3 cysteines and 1 arginine.</text>
</comment>
<comment type="subunit">
    <text evidence="13">Homodimer.</text>
</comment>
<dbReference type="NCBIfam" id="TIGR00433">
    <property type="entry name" value="bioB"/>
    <property type="match status" value="1"/>
</dbReference>
<comment type="catalytic activity">
    <reaction evidence="12 13">
        <text>(4R,5S)-dethiobiotin + (sulfur carrier)-SH + 2 reduced [2Fe-2S]-[ferredoxin] + 2 S-adenosyl-L-methionine = (sulfur carrier)-H + biotin + 2 5'-deoxyadenosine + 2 L-methionine + 2 oxidized [2Fe-2S]-[ferredoxin]</text>
        <dbReference type="Rhea" id="RHEA:22060"/>
        <dbReference type="Rhea" id="RHEA-COMP:10000"/>
        <dbReference type="Rhea" id="RHEA-COMP:10001"/>
        <dbReference type="Rhea" id="RHEA-COMP:14737"/>
        <dbReference type="Rhea" id="RHEA-COMP:14739"/>
        <dbReference type="ChEBI" id="CHEBI:17319"/>
        <dbReference type="ChEBI" id="CHEBI:29917"/>
        <dbReference type="ChEBI" id="CHEBI:33737"/>
        <dbReference type="ChEBI" id="CHEBI:33738"/>
        <dbReference type="ChEBI" id="CHEBI:57586"/>
        <dbReference type="ChEBI" id="CHEBI:57844"/>
        <dbReference type="ChEBI" id="CHEBI:59789"/>
        <dbReference type="ChEBI" id="CHEBI:64428"/>
        <dbReference type="ChEBI" id="CHEBI:149473"/>
        <dbReference type="EC" id="2.8.1.6"/>
    </reaction>
</comment>
<dbReference type="OrthoDB" id="9786826at2"/>
<evidence type="ECO:0000256" key="13">
    <source>
        <dbReference type="HAMAP-Rule" id="MF_01694"/>
    </source>
</evidence>
<keyword evidence="17" id="KW-1185">Reference proteome</keyword>
<evidence type="ECO:0000256" key="3">
    <source>
        <dbReference type="ARBA" id="ARBA00012236"/>
    </source>
</evidence>
<dbReference type="FunFam" id="3.20.20.70:FF:000011">
    <property type="entry name" value="Biotin synthase"/>
    <property type="match status" value="1"/>
</dbReference>
<dbReference type="UniPathway" id="UPA00078">
    <property type="reaction ID" value="UER00162"/>
</dbReference>
<dbReference type="AlphaFoldDB" id="A0A369CH30"/>
<feature type="domain" description="Radical SAM core" evidence="15">
    <location>
        <begin position="51"/>
        <end position="275"/>
    </location>
</feature>
<evidence type="ECO:0000256" key="5">
    <source>
        <dbReference type="ARBA" id="ARBA00022679"/>
    </source>
</evidence>
<dbReference type="PIRSF" id="PIRSF001619">
    <property type="entry name" value="Biotin_synth"/>
    <property type="match status" value="1"/>
</dbReference>
<evidence type="ECO:0000256" key="10">
    <source>
        <dbReference type="ARBA" id="ARBA00023004"/>
    </source>
</evidence>
<keyword evidence="9 13" id="KW-0093">Biotin biosynthesis</keyword>
<evidence type="ECO:0000256" key="11">
    <source>
        <dbReference type="ARBA" id="ARBA00023014"/>
    </source>
</evidence>
<dbReference type="EC" id="2.8.1.6" evidence="3 13"/>
<dbReference type="InterPro" id="IPR013785">
    <property type="entry name" value="Aldolase_TIM"/>
</dbReference>
<evidence type="ECO:0000256" key="4">
    <source>
        <dbReference type="ARBA" id="ARBA00022485"/>
    </source>
</evidence>
<evidence type="ECO:0000259" key="15">
    <source>
        <dbReference type="PROSITE" id="PS51918"/>
    </source>
</evidence>
<feature type="binding site" evidence="13 14">
    <location>
        <position position="141"/>
    </location>
    <ligand>
        <name>[2Fe-2S] cluster</name>
        <dbReference type="ChEBI" id="CHEBI:190135"/>
    </ligand>
</feature>
<dbReference type="GO" id="GO:0051539">
    <property type="term" value="F:4 iron, 4 sulfur cluster binding"/>
    <property type="evidence" value="ECO:0007669"/>
    <property type="project" value="UniProtKB-KW"/>
</dbReference>
<dbReference type="RefSeq" id="WP_114278084.1">
    <property type="nucleotide sequence ID" value="NZ_QPJY01000001.1"/>
</dbReference>
<dbReference type="Pfam" id="PF06968">
    <property type="entry name" value="BATS"/>
    <property type="match status" value="1"/>
</dbReference>
<dbReference type="EMBL" id="QPJY01000001">
    <property type="protein sequence ID" value="RCX33219.1"/>
    <property type="molecule type" value="Genomic_DNA"/>
</dbReference>
<dbReference type="InterPro" id="IPR058240">
    <property type="entry name" value="rSAM_sf"/>
</dbReference>
<dbReference type="GO" id="GO:0009102">
    <property type="term" value="P:biotin biosynthetic process"/>
    <property type="evidence" value="ECO:0007669"/>
    <property type="project" value="UniProtKB-UniRule"/>
</dbReference>
<evidence type="ECO:0000313" key="17">
    <source>
        <dbReference type="Proteomes" id="UP000252707"/>
    </source>
</evidence>
<dbReference type="SFLD" id="SFLDG01278">
    <property type="entry name" value="biotin_synthase_like"/>
    <property type="match status" value="1"/>
</dbReference>
<feature type="binding site" evidence="13 14">
    <location>
        <position position="70"/>
    </location>
    <ligand>
        <name>[4Fe-4S] cluster</name>
        <dbReference type="ChEBI" id="CHEBI:49883"/>
        <note>4Fe-4S-S-AdoMet</note>
    </ligand>
</feature>
<dbReference type="SFLD" id="SFLDG01060">
    <property type="entry name" value="BATS_domain_containing"/>
    <property type="match status" value="1"/>
</dbReference>
<dbReference type="HAMAP" id="MF_01694">
    <property type="entry name" value="BioB"/>
    <property type="match status" value="1"/>
</dbReference>
<dbReference type="InterPro" id="IPR006638">
    <property type="entry name" value="Elp3/MiaA/NifB-like_rSAM"/>
</dbReference>
<dbReference type="SUPFAM" id="SSF102114">
    <property type="entry name" value="Radical SAM enzymes"/>
    <property type="match status" value="1"/>
</dbReference>
<comment type="pathway">
    <text evidence="1 13">Cofactor biosynthesis; biotin biosynthesis; biotin from 7,8-diaminononanoate: step 2/2.</text>
</comment>
<keyword evidence="8 13" id="KW-0479">Metal-binding</keyword>
<name>A0A369CH30_9GAMM</name>
<organism evidence="16 17">
    <name type="scientific">Thioalbus denitrificans</name>
    <dbReference type="NCBI Taxonomy" id="547122"/>
    <lineage>
        <taxon>Bacteria</taxon>
        <taxon>Pseudomonadati</taxon>
        <taxon>Pseudomonadota</taxon>
        <taxon>Gammaproteobacteria</taxon>
        <taxon>Chromatiales</taxon>
        <taxon>Ectothiorhodospiraceae</taxon>
        <taxon>Thioalbus</taxon>
    </lineage>
</organism>
<dbReference type="PANTHER" id="PTHR22976:SF2">
    <property type="entry name" value="BIOTIN SYNTHASE, MITOCHONDRIAL"/>
    <property type="match status" value="1"/>
</dbReference>
<keyword evidence="10 13" id="KW-0408">Iron</keyword>
<evidence type="ECO:0000256" key="2">
    <source>
        <dbReference type="ARBA" id="ARBA00010765"/>
    </source>
</evidence>
<dbReference type="Proteomes" id="UP000252707">
    <property type="component" value="Unassembled WGS sequence"/>
</dbReference>
<keyword evidence="4 13" id="KW-0004">4Fe-4S</keyword>
<evidence type="ECO:0000256" key="1">
    <source>
        <dbReference type="ARBA" id="ARBA00004942"/>
    </source>
</evidence>
<dbReference type="SFLD" id="SFLDF00272">
    <property type="entry name" value="biotin_synthase"/>
    <property type="match status" value="1"/>
</dbReference>
<comment type="caution">
    <text evidence="16">The sequence shown here is derived from an EMBL/GenBank/DDBJ whole genome shotgun (WGS) entry which is preliminary data.</text>
</comment>
<dbReference type="GO" id="GO:0051537">
    <property type="term" value="F:2 iron, 2 sulfur cluster binding"/>
    <property type="evidence" value="ECO:0007669"/>
    <property type="project" value="UniProtKB-KW"/>
</dbReference>
<reference evidence="16 17" key="1">
    <citation type="submission" date="2018-07" db="EMBL/GenBank/DDBJ databases">
        <title>Genomic Encyclopedia of Type Strains, Phase IV (KMG-IV): sequencing the most valuable type-strain genomes for metagenomic binning, comparative biology and taxonomic classification.</title>
        <authorList>
            <person name="Goeker M."/>
        </authorList>
    </citation>
    <scope>NUCLEOTIDE SEQUENCE [LARGE SCALE GENOMIC DNA]</scope>
    <source>
        <strain evidence="16 17">DSM 26407</strain>
    </source>
</reference>
<feature type="binding site" evidence="13 14">
    <location>
        <position position="201"/>
    </location>
    <ligand>
        <name>[2Fe-2S] cluster</name>
        <dbReference type="ChEBI" id="CHEBI:190135"/>
    </ligand>
</feature>
<protein>
    <recommendedName>
        <fullName evidence="3 13">Biotin synthase</fullName>
        <ecNumber evidence="3 13">2.8.1.6</ecNumber>
    </recommendedName>
</protein>
<keyword evidence="7 13" id="KW-0001">2Fe-2S</keyword>
<dbReference type="PANTHER" id="PTHR22976">
    <property type="entry name" value="BIOTIN SYNTHASE"/>
    <property type="match status" value="1"/>
</dbReference>
<evidence type="ECO:0000313" key="16">
    <source>
        <dbReference type="EMBL" id="RCX33219.1"/>
    </source>
</evidence>
<comment type="cofactor">
    <cofactor evidence="14">
        <name>[2Fe-2S] cluster</name>
        <dbReference type="ChEBI" id="CHEBI:190135"/>
    </cofactor>
    <text evidence="14">Binds 1 [2Fe-2S] cluster. The cluster is coordinated with 3 cysteines and 1 arginine.</text>
</comment>
<dbReference type="Pfam" id="PF04055">
    <property type="entry name" value="Radical_SAM"/>
    <property type="match status" value="1"/>
</dbReference>
<dbReference type="InterPro" id="IPR002684">
    <property type="entry name" value="Biotin_synth/BioAB"/>
</dbReference>
<feature type="binding site" evidence="13 14">
    <location>
        <position position="73"/>
    </location>
    <ligand>
        <name>[4Fe-4S] cluster</name>
        <dbReference type="ChEBI" id="CHEBI:49883"/>
        <note>4Fe-4S-S-AdoMet</note>
    </ligand>
</feature>
<keyword evidence="6 13" id="KW-0949">S-adenosyl-L-methionine</keyword>
<evidence type="ECO:0000256" key="7">
    <source>
        <dbReference type="ARBA" id="ARBA00022714"/>
    </source>
</evidence>
<dbReference type="InterPro" id="IPR024177">
    <property type="entry name" value="Biotin_synthase"/>
</dbReference>
<gene>
    <name evidence="13" type="primary">bioB</name>
    <name evidence="16" type="ORF">DFQ59_101520</name>
</gene>
<dbReference type="Gene3D" id="3.20.20.70">
    <property type="entry name" value="Aldolase class I"/>
    <property type="match status" value="1"/>
</dbReference>
<evidence type="ECO:0000256" key="6">
    <source>
        <dbReference type="ARBA" id="ARBA00022691"/>
    </source>
</evidence>
<evidence type="ECO:0000256" key="9">
    <source>
        <dbReference type="ARBA" id="ARBA00022756"/>
    </source>
</evidence>
<dbReference type="GO" id="GO:0004076">
    <property type="term" value="F:biotin synthase activity"/>
    <property type="evidence" value="ECO:0007669"/>
    <property type="project" value="UniProtKB-UniRule"/>
</dbReference>
<evidence type="ECO:0000256" key="12">
    <source>
        <dbReference type="ARBA" id="ARBA00051157"/>
    </source>
</evidence>
<dbReference type="SMART" id="SM00729">
    <property type="entry name" value="Elp3"/>
    <property type="match status" value="1"/>
</dbReference>
<accession>A0A369CH30</accession>
<dbReference type="CDD" id="cd01335">
    <property type="entry name" value="Radical_SAM"/>
    <property type="match status" value="1"/>
</dbReference>
<dbReference type="PROSITE" id="PS51918">
    <property type="entry name" value="RADICAL_SAM"/>
    <property type="match status" value="1"/>
</dbReference>
<keyword evidence="5 13" id="KW-0808">Transferase</keyword>
<dbReference type="SMART" id="SM00876">
    <property type="entry name" value="BATS"/>
    <property type="match status" value="1"/>
</dbReference>
<feature type="binding site" evidence="13 14">
    <location>
        <position position="110"/>
    </location>
    <ligand>
        <name>[2Fe-2S] cluster</name>
        <dbReference type="ChEBI" id="CHEBI:190135"/>
    </ligand>
</feature>
<comment type="function">
    <text evidence="13">Catalyzes the conversion of dethiobiotin (DTB) to biotin by the insertion of a sulfur atom into dethiobiotin via a radical-based mechanism.</text>
</comment>
<dbReference type="InterPro" id="IPR007197">
    <property type="entry name" value="rSAM"/>
</dbReference>
<keyword evidence="11 13" id="KW-0411">Iron-sulfur</keyword>
<dbReference type="InterPro" id="IPR010722">
    <property type="entry name" value="BATS_dom"/>
</dbReference>
<evidence type="ECO:0000256" key="14">
    <source>
        <dbReference type="PIRSR" id="PIRSR001619-1"/>
    </source>
</evidence>
<feature type="binding site" evidence="13 14">
    <location>
        <position position="273"/>
    </location>
    <ligand>
        <name>[2Fe-2S] cluster</name>
        <dbReference type="ChEBI" id="CHEBI:190135"/>
    </ligand>
</feature>
<comment type="cofactor">
    <cofactor evidence="13 14">
        <name>[4Fe-4S] cluster</name>
        <dbReference type="ChEBI" id="CHEBI:49883"/>
    </cofactor>
    <text evidence="13 14">Binds 1 [4Fe-4S] cluster. The cluster is coordinated with 3 cysteines and an exchangeable S-adenosyl-L-methionine.</text>
</comment>
<feature type="binding site" evidence="13 14">
    <location>
        <position position="66"/>
    </location>
    <ligand>
        <name>[4Fe-4S] cluster</name>
        <dbReference type="ChEBI" id="CHEBI:49883"/>
        <note>4Fe-4S-S-AdoMet</note>
    </ligand>
</feature>